<evidence type="ECO:0000256" key="1">
    <source>
        <dbReference type="SAM" id="Phobius"/>
    </source>
</evidence>
<dbReference type="EMBL" id="CP007122">
    <property type="protein sequence ID" value="AHJ32918.1"/>
    <property type="molecule type" value="Genomic_DNA"/>
</dbReference>
<evidence type="ECO:0000313" key="2">
    <source>
        <dbReference type="EMBL" id="AHJ32918.1"/>
    </source>
</evidence>
<name>A0A806LEM8_LACPA</name>
<keyword evidence="1" id="KW-0472">Membrane</keyword>
<dbReference type="Proteomes" id="UP000019441">
    <property type="component" value="Chromosome"/>
</dbReference>
<accession>A0A806LEM8</accession>
<proteinExistence type="predicted"/>
<gene>
    <name evidence="2" type="ORF">AF91_06880</name>
</gene>
<dbReference type="AlphaFoldDB" id="A0A806LEM8"/>
<organism evidence="2 3">
    <name type="scientific">Lacticaseibacillus paracasei N1115</name>
    <dbReference type="NCBI Taxonomy" id="1446494"/>
    <lineage>
        <taxon>Bacteria</taxon>
        <taxon>Bacillati</taxon>
        <taxon>Bacillota</taxon>
        <taxon>Bacilli</taxon>
        <taxon>Lactobacillales</taxon>
        <taxon>Lactobacillaceae</taxon>
        <taxon>Lacticaseibacillus</taxon>
    </lineage>
</organism>
<keyword evidence="1" id="KW-0812">Transmembrane</keyword>
<protein>
    <submittedName>
        <fullName evidence="2">Uncharacterized protein</fullName>
    </submittedName>
</protein>
<sequence>MIATVLSQQVALTIRLAPVAIALMVAPVADDLLPP</sequence>
<reference evidence="2 3" key="1">
    <citation type="journal article" date="2014" name="Genome Announc.">
        <title>Whole Genome Sequence of the Probiotic Strain Lactobacillus paracasei N1115, Isolated from Traditional Chinese Fermented Milk.</title>
        <authorList>
            <person name="Wang S."/>
            <person name="Zhu H."/>
            <person name="He F."/>
            <person name="Luo Y."/>
            <person name="Kang Z."/>
            <person name="Lu C."/>
            <person name="Feng L."/>
            <person name="Lu X."/>
            <person name="Xue Y."/>
            <person name="Wang H."/>
        </authorList>
    </citation>
    <scope>NUCLEOTIDE SEQUENCE [LARGE SCALE GENOMIC DNA]</scope>
    <source>
        <strain evidence="2 3">N1115</strain>
    </source>
</reference>
<keyword evidence="1" id="KW-1133">Transmembrane helix</keyword>
<evidence type="ECO:0000313" key="3">
    <source>
        <dbReference type="Proteomes" id="UP000019441"/>
    </source>
</evidence>
<dbReference type="KEGG" id="lpq:AF91_06880"/>
<feature type="transmembrane region" description="Helical" evidence="1">
    <location>
        <begin position="12"/>
        <end position="29"/>
    </location>
</feature>